<sequence>MTDDLLKRAKRQRARAAESAAAMDADWYVEEERKIDSLGLTEAERQKAKANLMGDLVRRHKRSEGRAKRDNTPAKLLERDIKLKGSSHGR</sequence>
<name>A0A4V3IFD9_9MICO</name>
<evidence type="ECO:0000256" key="1">
    <source>
        <dbReference type="SAM" id="MobiDB-lite"/>
    </source>
</evidence>
<dbReference type="RefSeq" id="WP_134564840.1">
    <property type="nucleotide sequence ID" value="NZ_SOFP01000009.1"/>
</dbReference>
<dbReference type="Proteomes" id="UP000298412">
    <property type="component" value="Unassembled WGS sequence"/>
</dbReference>
<gene>
    <name evidence="2" type="ORF">E3O19_01420</name>
</gene>
<comment type="caution">
    <text evidence="2">The sequence shown here is derived from an EMBL/GenBank/DDBJ whole genome shotgun (WGS) entry which is preliminary data.</text>
</comment>
<organism evidence="2 3">
    <name type="scientific">Cryobacterium algoritolerans</name>
    <dbReference type="NCBI Taxonomy" id="1259184"/>
    <lineage>
        <taxon>Bacteria</taxon>
        <taxon>Bacillati</taxon>
        <taxon>Actinomycetota</taxon>
        <taxon>Actinomycetes</taxon>
        <taxon>Micrococcales</taxon>
        <taxon>Microbacteriaceae</taxon>
        <taxon>Cryobacterium</taxon>
    </lineage>
</organism>
<evidence type="ECO:0000313" key="3">
    <source>
        <dbReference type="Proteomes" id="UP000298412"/>
    </source>
</evidence>
<proteinExistence type="predicted"/>
<dbReference type="AlphaFoldDB" id="A0A4V3IFD9"/>
<accession>A0A4V3IFD9</accession>
<evidence type="ECO:0000313" key="2">
    <source>
        <dbReference type="EMBL" id="TFC20058.1"/>
    </source>
</evidence>
<keyword evidence="3" id="KW-1185">Reference proteome</keyword>
<protein>
    <submittedName>
        <fullName evidence="2">Uncharacterized protein</fullName>
    </submittedName>
</protein>
<dbReference type="EMBL" id="SOFP01000009">
    <property type="protein sequence ID" value="TFC20058.1"/>
    <property type="molecule type" value="Genomic_DNA"/>
</dbReference>
<feature type="compositionally biased region" description="Basic and acidic residues" evidence="1">
    <location>
        <begin position="64"/>
        <end position="83"/>
    </location>
</feature>
<reference evidence="2 3" key="1">
    <citation type="submission" date="2019-03" db="EMBL/GenBank/DDBJ databases">
        <title>Genomics of glacier-inhabiting Cryobacterium strains.</title>
        <authorList>
            <person name="Liu Q."/>
            <person name="Xin Y.-H."/>
        </authorList>
    </citation>
    <scope>NUCLEOTIDE SEQUENCE [LARGE SCALE GENOMIC DNA]</scope>
    <source>
        <strain evidence="2 3">MDT1-3</strain>
    </source>
</reference>
<feature type="region of interest" description="Disordered" evidence="1">
    <location>
        <begin position="58"/>
        <end position="90"/>
    </location>
</feature>